<dbReference type="Pfam" id="PF05064">
    <property type="entry name" value="Nsp1_C"/>
    <property type="match status" value="1"/>
</dbReference>
<comment type="subcellular location">
    <subcellularLocation>
        <location evidence="1">Nucleus</location>
        <location evidence="1">Nuclear pore complex</location>
    </subcellularLocation>
</comment>
<feature type="compositionally biased region" description="Polar residues" evidence="10">
    <location>
        <begin position="375"/>
        <end position="390"/>
    </location>
</feature>
<feature type="compositionally biased region" description="Gly residues" evidence="10">
    <location>
        <begin position="763"/>
        <end position="772"/>
    </location>
</feature>
<dbReference type="GO" id="GO:0005543">
    <property type="term" value="F:phospholipid binding"/>
    <property type="evidence" value="ECO:0007669"/>
    <property type="project" value="TreeGrafter"/>
</dbReference>
<keyword evidence="4" id="KW-0509">mRNA transport</keyword>
<feature type="region of interest" description="Disordered" evidence="10">
    <location>
        <begin position="1"/>
        <end position="104"/>
    </location>
</feature>
<keyword evidence="5" id="KW-0653">Protein transport</keyword>
<proteinExistence type="inferred from homology"/>
<dbReference type="AlphaFoldDB" id="A0A507BYL2"/>
<dbReference type="InterPro" id="IPR025574">
    <property type="entry name" value="Nucleoporin_FG_rpt"/>
</dbReference>
<keyword evidence="8" id="KW-0539">Nucleus</keyword>
<dbReference type="GO" id="GO:0017056">
    <property type="term" value="F:structural constituent of nuclear pore"/>
    <property type="evidence" value="ECO:0007669"/>
    <property type="project" value="InterPro"/>
</dbReference>
<evidence type="ECO:0000256" key="10">
    <source>
        <dbReference type="SAM" id="MobiDB-lite"/>
    </source>
</evidence>
<dbReference type="InterPro" id="IPR007758">
    <property type="entry name" value="Nucleoporin_NSP1_C"/>
</dbReference>
<dbReference type="Proteomes" id="UP000319731">
    <property type="component" value="Unassembled WGS sequence"/>
</dbReference>
<feature type="region of interest" description="Disordered" evidence="10">
    <location>
        <begin position="277"/>
        <end position="390"/>
    </location>
</feature>
<keyword evidence="7" id="KW-0906">Nuclear pore complex</keyword>
<dbReference type="GO" id="GO:0006606">
    <property type="term" value="P:protein import into nucleus"/>
    <property type="evidence" value="ECO:0007669"/>
    <property type="project" value="TreeGrafter"/>
</dbReference>
<feature type="compositionally biased region" description="Polar residues" evidence="10">
    <location>
        <begin position="228"/>
        <end position="240"/>
    </location>
</feature>
<feature type="domain" description="Nucleoporin NSP1-like C-terminal" evidence="11">
    <location>
        <begin position="547"/>
        <end position="640"/>
    </location>
</feature>
<keyword evidence="6" id="KW-0811">Translocation</keyword>
<keyword evidence="13" id="KW-1185">Reference proteome</keyword>
<feature type="compositionally biased region" description="Polar residues" evidence="10">
    <location>
        <begin position="293"/>
        <end position="312"/>
    </location>
</feature>
<evidence type="ECO:0000256" key="4">
    <source>
        <dbReference type="ARBA" id="ARBA00022816"/>
    </source>
</evidence>
<dbReference type="Pfam" id="PF13634">
    <property type="entry name" value="Nucleoporin_FG"/>
    <property type="match status" value="3"/>
</dbReference>
<keyword evidence="3" id="KW-0813">Transport</keyword>
<sequence>MFLETPGAGFGQTQQQTPQPQQPAFGGFGQQPAAGGAAPAFGGFGNPASGGFGVTPPAQPFGSQQAPVAAFGQPAASTTPSFGQPAGQQQQPAGAPTTGLFGQAAAAPPAFGFGQQAPAAQPSALFGGASPASQPPAAATGPAFGNPSAPSAGFGFGAPASSIAPTFGAAPNSTGLFGTSSAPAFGQQAAQPATSAPAPLFGQAPAAAPAFGAPANAAPSNIFGGGSQQPPTSGLSFGQAPASTMSFGQNVAQPPATQAATGFGGISFGAQPQVSATAATPAAPTPNLFGGQAPTSQSPFGAQAAPTGSTNLFGAASQQPPTSLPSSQPAPSFPFGQPAAASTAGVGSTNLFGSAPQQTSTGLPQPAAAVAQAPSFGTTSAPPSISFGAPSTTAAPSLSLGAPATTAAPSISFGAPATTAAPSISFGAPATSAPPTSAPAIFAAPPATAVSQAPASTAQSGFSFPGMPASAIKGALPTTTTAAAPGVLETPGPLKISDLGTPATKPPTPSLFAPSAATTAVAGVSSSTGAGPAAGAVSTLARSVGPSSSLKNKTVEQIVNDWKTQTMKHEQEFRKLAVDIGRWDLMLWKNGEELTKLTKEVESAEETQRLIDQNLEYIESEQSQMDEALATYEAEIRKIFDSDGPERIRMTPADQEREKAYGLAATLNSQFDDMLRHLSSMVEDINATIHPSAGEDSGSAVAVAEGGESAYTQVVRILNHHLSSLRWLDSQVSQLDRRVGEIERYRSAAESVVSRVYGPGGGSGGMAAGGMSGNPSNGDWTLRGGR</sequence>
<dbReference type="STRING" id="1806994.A0A507BYL2"/>
<feature type="compositionally biased region" description="Low complexity" evidence="10">
    <location>
        <begin position="277"/>
        <end position="286"/>
    </location>
</feature>
<evidence type="ECO:0000256" key="9">
    <source>
        <dbReference type="SAM" id="Coils"/>
    </source>
</evidence>
<protein>
    <recommendedName>
        <fullName evidence="11">Nucleoporin NSP1-like C-terminal domain-containing protein</fullName>
    </recommendedName>
</protein>
<dbReference type="GO" id="GO:0051028">
    <property type="term" value="P:mRNA transport"/>
    <property type="evidence" value="ECO:0007669"/>
    <property type="project" value="UniProtKB-KW"/>
</dbReference>
<feature type="compositionally biased region" description="Polar residues" evidence="10">
    <location>
        <begin position="345"/>
        <end position="363"/>
    </location>
</feature>
<dbReference type="InterPro" id="IPR026010">
    <property type="entry name" value="NSP1/NUP62"/>
</dbReference>
<evidence type="ECO:0000313" key="13">
    <source>
        <dbReference type="Proteomes" id="UP000319731"/>
    </source>
</evidence>
<organism evidence="12 13">
    <name type="scientific">Synchytrium microbalum</name>
    <dbReference type="NCBI Taxonomy" id="1806994"/>
    <lineage>
        <taxon>Eukaryota</taxon>
        <taxon>Fungi</taxon>
        <taxon>Fungi incertae sedis</taxon>
        <taxon>Chytridiomycota</taxon>
        <taxon>Chytridiomycota incertae sedis</taxon>
        <taxon>Chytridiomycetes</taxon>
        <taxon>Synchytriales</taxon>
        <taxon>Synchytriaceae</taxon>
        <taxon>Synchytrium</taxon>
    </lineage>
</organism>
<dbReference type="PANTHER" id="PTHR12084">
    <property type="entry name" value="NUCLEAR PORE GLYCOPROTEIN P62-RELATED"/>
    <property type="match status" value="1"/>
</dbReference>
<feature type="compositionally biased region" description="Low complexity" evidence="10">
    <location>
        <begin position="1"/>
        <end position="41"/>
    </location>
</feature>
<gene>
    <name evidence="12" type="ORF">SmJEL517_g05667</name>
</gene>
<dbReference type="GO" id="GO:0006405">
    <property type="term" value="P:RNA export from nucleus"/>
    <property type="evidence" value="ECO:0007669"/>
    <property type="project" value="TreeGrafter"/>
</dbReference>
<feature type="compositionally biased region" description="Low complexity" evidence="10">
    <location>
        <begin position="83"/>
        <end position="104"/>
    </location>
</feature>
<evidence type="ECO:0000256" key="3">
    <source>
        <dbReference type="ARBA" id="ARBA00022448"/>
    </source>
</evidence>
<dbReference type="OrthoDB" id="344345at2759"/>
<keyword evidence="9" id="KW-0175">Coiled coil</keyword>
<reference evidence="12 13" key="1">
    <citation type="journal article" date="2019" name="Sci. Rep.">
        <title>Comparative genomics of chytrid fungi reveal insights into the obligate biotrophic and pathogenic lifestyle of Synchytrium endobioticum.</title>
        <authorList>
            <person name="van de Vossenberg B.T.L.H."/>
            <person name="Warris S."/>
            <person name="Nguyen H.D.T."/>
            <person name="van Gent-Pelzer M.P.E."/>
            <person name="Joly D.L."/>
            <person name="van de Geest H.C."/>
            <person name="Bonants P.J.M."/>
            <person name="Smith D.S."/>
            <person name="Levesque C.A."/>
            <person name="van der Lee T.A.J."/>
        </authorList>
    </citation>
    <scope>NUCLEOTIDE SEQUENCE [LARGE SCALE GENOMIC DNA]</scope>
    <source>
        <strain evidence="12 13">JEL517</strain>
    </source>
</reference>
<feature type="compositionally biased region" description="Low complexity" evidence="10">
    <location>
        <begin position="315"/>
        <end position="330"/>
    </location>
</feature>
<name>A0A507BYL2_9FUNG</name>
<evidence type="ECO:0000256" key="1">
    <source>
        <dbReference type="ARBA" id="ARBA00004567"/>
    </source>
</evidence>
<accession>A0A507BYL2</accession>
<comment type="similarity">
    <text evidence="2">Belongs to the nucleoporin NSP1/NUP62 family.</text>
</comment>
<dbReference type="EMBL" id="QEAO01000054">
    <property type="protein sequence ID" value="TPX30894.1"/>
    <property type="molecule type" value="Genomic_DNA"/>
</dbReference>
<evidence type="ECO:0000313" key="12">
    <source>
        <dbReference type="EMBL" id="TPX30894.1"/>
    </source>
</evidence>
<feature type="region of interest" description="Disordered" evidence="10">
    <location>
        <begin position="219"/>
        <end position="240"/>
    </location>
</feature>
<feature type="region of interest" description="Disordered" evidence="10">
    <location>
        <begin position="122"/>
        <end position="145"/>
    </location>
</feature>
<feature type="compositionally biased region" description="Low complexity" evidence="10">
    <location>
        <begin position="364"/>
        <end position="374"/>
    </location>
</feature>
<feature type="region of interest" description="Disordered" evidence="10">
    <location>
        <begin position="763"/>
        <end position="786"/>
    </location>
</feature>
<comment type="caution">
    <text evidence="12">The sequence shown here is derived from an EMBL/GenBank/DDBJ whole genome shotgun (WGS) entry which is preliminary data.</text>
</comment>
<evidence type="ECO:0000256" key="2">
    <source>
        <dbReference type="ARBA" id="ARBA00005911"/>
    </source>
</evidence>
<dbReference type="PANTHER" id="PTHR12084:SF0">
    <property type="entry name" value="NUCLEAR PORE GLYCOPROTEIN P62"/>
    <property type="match status" value="1"/>
</dbReference>
<dbReference type="GeneID" id="42006890"/>
<dbReference type="Gene3D" id="1.20.5.170">
    <property type="match status" value="1"/>
</dbReference>
<dbReference type="RefSeq" id="XP_031022454.1">
    <property type="nucleotide sequence ID" value="XM_031171593.1"/>
</dbReference>
<evidence type="ECO:0000256" key="7">
    <source>
        <dbReference type="ARBA" id="ARBA00023132"/>
    </source>
</evidence>
<feature type="compositionally biased region" description="Gly residues" evidence="10">
    <location>
        <begin position="42"/>
        <end position="53"/>
    </location>
</feature>
<evidence type="ECO:0000259" key="11">
    <source>
        <dbReference type="Pfam" id="PF05064"/>
    </source>
</evidence>
<evidence type="ECO:0000256" key="5">
    <source>
        <dbReference type="ARBA" id="ARBA00022927"/>
    </source>
</evidence>
<evidence type="ECO:0000256" key="6">
    <source>
        <dbReference type="ARBA" id="ARBA00023010"/>
    </source>
</evidence>
<evidence type="ECO:0000256" key="8">
    <source>
        <dbReference type="ARBA" id="ARBA00023242"/>
    </source>
</evidence>
<feature type="coiled-coil region" evidence="9">
    <location>
        <begin position="594"/>
        <end position="638"/>
    </location>
</feature>
<dbReference type="GO" id="GO:0044613">
    <property type="term" value="C:nuclear pore central transport channel"/>
    <property type="evidence" value="ECO:0007669"/>
    <property type="project" value="TreeGrafter"/>
</dbReference>